<protein>
    <submittedName>
        <fullName evidence="2">Uncharacterized protein</fullName>
    </submittedName>
</protein>
<name>A0A0W0FTX8_MONRR</name>
<feature type="compositionally biased region" description="Basic and acidic residues" evidence="1">
    <location>
        <begin position="1"/>
        <end position="16"/>
    </location>
</feature>
<accession>A0A0W0FTX8</accession>
<comment type="caution">
    <text evidence="2">The sequence shown here is derived from an EMBL/GenBank/DDBJ whole genome shotgun (WGS) entry which is preliminary data.</text>
</comment>
<feature type="region of interest" description="Disordered" evidence="1">
    <location>
        <begin position="1"/>
        <end position="43"/>
    </location>
</feature>
<dbReference type="AlphaFoldDB" id="A0A0W0FTX8"/>
<evidence type="ECO:0000313" key="3">
    <source>
        <dbReference type="Proteomes" id="UP000054988"/>
    </source>
</evidence>
<organism evidence="2 3">
    <name type="scientific">Moniliophthora roreri</name>
    <name type="common">Frosty pod rot fungus</name>
    <name type="synonym">Monilia roreri</name>
    <dbReference type="NCBI Taxonomy" id="221103"/>
    <lineage>
        <taxon>Eukaryota</taxon>
        <taxon>Fungi</taxon>
        <taxon>Dikarya</taxon>
        <taxon>Basidiomycota</taxon>
        <taxon>Agaricomycotina</taxon>
        <taxon>Agaricomycetes</taxon>
        <taxon>Agaricomycetidae</taxon>
        <taxon>Agaricales</taxon>
        <taxon>Marasmiineae</taxon>
        <taxon>Marasmiaceae</taxon>
        <taxon>Moniliophthora</taxon>
    </lineage>
</organism>
<dbReference type="EMBL" id="LATX01001667">
    <property type="protein sequence ID" value="KTB39562.1"/>
    <property type="molecule type" value="Genomic_DNA"/>
</dbReference>
<gene>
    <name evidence="2" type="ORF">WG66_7853</name>
</gene>
<evidence type="ECO:0000256" key="1">
    <source>
        <dbReference type="SAM" id="MobiDB-lite"/>
    </source>
</evidence>
<reference evidence="2 3" key="1">
    <citation type="submission" date="2015-12" db="EMBL/GenBank/DDBJ databases">
        <title>Draft genome sequence of Moniliophthora roreri, the causal agent of frosty pod rot of cacao.</title>
        <authorList>
            <person name="Aime M.C."/>
            <person name="Diaz-Valderrama J.R."/>
            <person name="Kijpornyongpan T."/>
            <person name="Phillips-Mora W."/>
        </authorList>
    </citation>
    <scope>NUCLEOTIDE SEQUENCE [LARGE SCALE GENOMIC DNA]</scope>
    <source>
        <strain evidence="2 3">MCA 2952</strain>
    </source>
</reference>
<proteinExistence type="predicted"/>
<dbReference type="Proteomes" id="UP000054988">
    <property type="component" value="Unassembled WGS sequence"/>
</dbReference>
<evidence type="ECO:0000313" key="2">
    <source>
        <dbReference type="EMBL" id="KTB39562.1"/>
    </source>
</evidence>
<sequence length="43" mass="4801">MAEEKKLLKSRPKSELEPEETTIEAMVPVQASSEDAQKSMPLL</sequence>